<keyword evidence="9" id="KW-1185">Reference proteome</keyword>
<dbReference type="Gene3D" id="3.40.50.300">
    <property type="entry name" value="P-loop containing nucleotide triphosphate hydrolases"/>
    <property type="match status" value="1"/>
</dbReference>
<evidence type="ECO:0000259" key="6">
    <source>
        <dbReference type="Pfam" id="PF23247"/>
    </source>
</evidence>
<proteinExistence type="inferred from homology"/>
<dbReference type="GO" id="GO:0042742">
    <property type="term" value="P:defense response to bacterium"/>
    <property type="evidence" value="ECO:0007669"/>
    <property type="project" value="UniProtKB-ARBA"/>
</dbReference>
<dbReference type="PANTHER" id="PTHR33463:SF204">
    <property type="entry name" value="NB-ARC DOMAIN-CONTAINING PROTEIN"/>
    <property type="match status" value="1"/>
</dbReference>
<feature type="domain" description="Disease resistance protein At4g27190-like leucine-rich repeats" evidence="6">
    <location>
        <begin position="737"/>
        <end position="857"/>
    </location>
</feature>
<dbReference type="Pfam" id="PF00931">
    <property type="entry name" value="NB-ARC"/>
    <property type="match status" value="1"/>
</dbReference>
<dbReference type="Pfam" id="PF23247">
    <property type="entry name" value="LRR_RPS2"/>
    <property type="match status" value="1"/>
</dbReference>
<protein>
    <submittedName>
        <fullName evidence="8">Disease resistance protein RPS5</fullName>
    </submittedName>
</protein>
<comment type="caution">
    <text evidence="8">The sequence shown here is derived from an EMBL/GenBank/DDBJ whole genome shotgun (WGS) entry which is preliminary data.</text>
</comment>
<dbReference type="Gene3D" id="1.10.8.430">
    <property type="entry name" value="Helical domain of apoptotic protease-activating factors"/>
    <property type="match status" value="1"/>
</dbReference>
<dbReference type="InterPro" id="IPR002182">
    <property type="entry name" value="NB-ARC"/>
</dbReference>
<sequence length="901" mass="102798">MRQLEAIRIDVNDRVSSRELRGETCLEQVRRLLDSVSSIEGAVTRIVHDYGQSRCLGGCSINFWCINRRATHKLVRMVALREEINNLEVLTARLPPPPVEEMPQTSTFPGMSPNLGKVLAHLDNDDVGIIGIWGMGGVGKTSLLQCINNSFLPLQESISSSSVSNDQRSAMFDHVILAVVSKEYTVNKLQKVIASRLGLLLLENEREQATAIFRYLKCRNFLLLLDDLWRKVDLKAVGVPLPSKPRTGRHKHKVVFTTRMEQVCGSLGAHERIKINCLEQEDAWQLFREMVGQDTLKSDPRIPRLASQVVMECHGLPLALIVIGKAMSTRKTSKEWQNAITLLRGSRLPDIVDKDEDMFPRLKLSYDYLPDDVIRKCFLLCSLWPEDCSISKSDLIECWMGHGLIDVSVFSDINDAYDGGHTIIGTLKSACLLEPGDNEDNEVKMHDIIRDMARWIASDEDQKNQKLIVQSGTTFWSSPADLKLWALAEQVSLIQSEIGGFPNAPPDCPNLVTLMLQQNLSLKLIPSNFFVSFPALTYLDLSYTPIFELPPEISRVKNLRYLNLSHTDITFLPEGLRYLSKLKFLLLRELEHLTEIPPGVISNLPMLEVLDLSHTRYEGWVEFEALTQGLKALGITAETIQAIERLSQLHRLMMWSLRIRRLADLCQPHHLLLPEFLNKHNMSSSLQQLSIEYCETLEKLIMEKGVETAEHSRYNAFTQRKKGRHSANWKWCLRKLEVLELKKLHELKEIIWSGLDPSAYFPILSFLRVSYCNKLKNVTWVLKLEYLEELVLHACGQMERVIDDADDADAATDLAFRSLKRICLSELPNLTVICCSQSTFPSLEILRVINCPALRSLPFSSETPKNKLRIWGDPDWWHSLEWEDKDLESSLRPCFRRQVQS</sequence>
<dbReference type="InterPro" id="IPR042197">
    <property type="entry name" value="Apaf_helical"/>
</dbReference>
<dbReference type="InterPro" id="IPR050905">
    <property type="entry name" value="Plant_NBS-LRR"/>
</dbReference>
<evidence type="ECO:0000259" key="5">
    <source>
        <dbReference type="Pfam" id="PF00931"/>
    </source>
</evidence>
<dbReference type="Pfam" id="PF23559">
    <property type="entry name" value="WHD_DRP"/>
    <property type="match status" value="1"/>
</dbReference>
<evidence type="ECO:0000313" key="9">
    <source>
        <dbReference type="Proteomes" id="UP000797356"/>
    </source>
</evidence>
<name>A0A8K0I8V4_COCNU</name>
<evidence type="ECO:0000259" key="7">
    <source>
        <dbReference type="Pfam" id="PF23559"/>
    </source>
</evidence>
<evidence type="ECO:0000313" key="8">
    <source>
        <dbReference type="EMBL" id="KAG1342051.1"/>
    </source>
</evidence>
<dbReference type="InterPro" id="IPR057135">
    <property type="entry name" value="At4g27190-like_LRR"/>
</dbReference>
<dbReference type="GO" id="GO:0043531">
    <property type="term" value="F:ADP binding"/>
    <property type="evidence" value="ECO:0007669"/>
    <property type="project" value="InterPro"/>
</dbReference>
<feature type="domain" description="NB-ARC" evidence="5">
    <location>
        <begin position="115"/>
        <end position="296"/>
    </location>
</feature>
<evidence type="ECO:0000256" key="2">
    <source>
        <dbReference type="ARBA" id="ARBA00022737"/>
    </source>
</evidence>
<evidence type="ECO:0000256" key="3">
    <source>
        <dbReference type="ARBA" id="ARBA00022821"/>
    </source>
</evidence>
<dbReference type="Gene3D" id="3.80.10.10">
    <property type="entry name" value="Ribonuclease Inhibitor"/>
    <property type="match status" value="1"/>
</dbReference>
<dbReference type="Proteomes" id="UP000797356">
    <property type="component" value="Chromosome 5"/>
</dbReference>
<dbReference type="FunFam" id="3.40.50.300:FF:001091">
    <property type="entry name" value="Probable disease resistance protein At1g61300"/>
    <property type="match status" value="1"/>
</dbReference>
<dbReference type="OrthoDB" id="1356450at2759"/>
<keyword evidence="4" id="KW-0547">Nucleotide-binding</keyword>
<dbReference type="GO" id="GO:0005524">
    <property type="term" value="F:ATP binding"/>
    <property type="evidence" value="ECO:0007669"/>
    <property type="project" value="UniProtKB-KW"/>
</dbReference>
<keyword evidence="4" id="KW-0067">ATP-binding</keyword>
<dbReference type="EMBL" id="CM017876">
    <property type="protein sequence ID" value="KAG1342051.1"/>
    <property type="molecule type" value="Genomic_DNA"/>
</dbReference>
<dbReference type="InterPro" id="IPR058922">
    <property type="entry name" value="WHD_DRP"/>
</dbReference>
<dbReference type="FunFam" id="1.10.10.10:FF:000322">
    <property type="entry name" value="Probable disease resistance protein At1g63360"/>
    <property type="match status" value="1"/>
</dbReference>
<reference evidence="8" key="1">
    <citation type="journal article" date="2017" name="Gigascience">
        <title>The genome draft of coconut (Cocos nucifera).</title>
        <authorList>
            <person name="Xiao Y."/>
            <person name="Xu P."/>
            <person name="Fan H."/>
            <person name="Baudouin L."/>
            <person name="Xia W."/>
            <person name="Bocs S."/>
            <person name="Xu J."/>
            <person name="Li Q."/>
            <person name="Guo A."/>
            <person name="Zhou L."/>
            <person name="Li J."/>
            <person name="Wu Y."/>
            <person name="Ma Z."/>
            <person name="Armero A."/>
            <person name="Issali A.E."/>
            <person name="Liu N."/>
            <person name="Peng M."/>
            <person name="Yang Y."/>
        </authorList>
    </citation>
    <scope>NUCLEOTIDE SEQUENCE</scope>
    <source>
        <tissue evidence="8">Spear leaf of Hainan Tall coconut</tissue>
    </source>
</reference>
<reference evidence="8" key="2">
    <citation type="submission" date="2019-07" db="EMBL/GenBank/DDBJ databases">
        <authorList>
            <person name="Yang Y."/>
            <person name="Bocs S."/>
            <person name="Baudouin L."/>
        </authorList>
    </citation>
    <scope>NUCLEOTIDE SEQUENCE</scope>
    <source>
        <tissue evidence="8">Spear leaf of Hainan Tall coconut</tissue>
    </source>
</reference>
<dbReference type="InterPro" id="IPR032675">
    <property type="entry name" value="LRR_dom_sf"/>
</dbReference>
<dbReference type="Gene3D" id="1.10.10.10">
    <property type="entry name" value="Winged helix-like DNA-binding domain superfamily/Winged helix DNA-binding domain"/>
    <property type="match status" value="1"/>
</dbReference>
<dbReference type="PRINTS" id="PR00364">
    <property type="entry name" value="DISEASERSIST"/>
</dbReference>
<gene>
    <name evidence="8" type="ORF">COCNU_05G002800</name>
</gene>
<keyword evidence="3" id="KW-0611">Plant defense</keyword>
<dbReference type="PANTHER" id="PTHR33463">
    <property type="entry name" value="NB-ARC DOMAIN-CONTAINING PROTEIN-RELATED"/>
    <property type="match status" value="1"/>
</dbReference>
<dbReference type="AlphaFoldDB" id="A0A8K0I8V4"/>
<feature type="domain" description="Disease resistance protein winged helix" evidence="7">
    <location>
        <begin position="383"/>
        <end position="453"/>
    </location>
</feature>
<organism evidence="8 9">
    <name type="scientific">Cocos nucifera</name>
    <name type="common">Coconut palm</name>
    <dbReference type="NCBI Taxonomy" id="13894"/>
    <lineage>
        <taxon>Eukaryota</taxon>
        <taxon>Viridiplantae</taxon>
        <taxon>Streptophyta</taxon>
        <taxon>Embryophyta</taxon>
        <taxon>Tracheophyta</taxon>
        <taxon>Spermatophyta</taxon>
        <taxon>Magnoliopsida</taxon>
        <taxon>Liliopsida</taxon>
        <taxon>Arecaceae</taxon>
        <taxon>Arecoideae</taxon>
        <taxon>Cocoseae</taxon>
        <taxon>Attaleinae</taxon>
        <taxon>Cocos</taxon>
    </lineage>
</organism>
<evidence type="ECO:0000256" key="1">
    <source>
        <dbReference type="ARBA" id="ARBA00008894"/>
    </source>
</evidence>
<dbReference type="SUPFAM" id="SSF52058">
    <property type="entry name" value="L domain-like"/>
    <property type="match status" value="1"/>
</dbReference>
<dbReference type="InterPro" id="IPR027417">
    <property type="entry name" value="P-loop_NTPase"/>
</dbReference>
<dbReference type="FunFam" id="1.10.8.430:FF:000003">
    <property type="entry name" value="Probable disease resistance protein At5g66910"/>
    <property type="match status" value="1"/>
</dbReference>
<dbReference type="GO" id="GO:0002758">
    <property type="term" value="P:innate immune response-activating signaling pathway"/>
    <property type="evidence" value="ECO:0007669"/>
    <property type="project" value="UniProtKB-ARBA"/>
</dbReference>
<dbReference type="InterPro" id="IPR036388">
    <property type="entry name" value="WH-like_DNA-bd_sf"/>
</dbReference>
<keyword evidence="2" id="KW-0677">Repeat</keyword>
<dbReference type="SUPFAM" id="SSF52540">
    <property type="entry name" value="P-loop containing nucleoside triphosphate hydrolases"/>
    <property type="match status" value="1"/>
</dbReference>
<comment type="similarity">
    <text evidence="1">Belongs to the disease resistance NB-LRR family.</text>
</comment>
<dbReference type="GO" id="GO:0009626">
    <property type="term" value="P:plant-type hypersensitive response"/>
    <property type="evidence" value="ECO:0007669"/>
    <property type="project" value="UniProtKB-ARBA"/>
</dbReference>
<evidence type="ECO:0000256" key="4">
    <source>
        <dbReference type="ARBA" id="ARBA00022840"/>
    </source>
</evidence>
<accession>A0A8K0I8V4</accession>